<dbReference type="Pfam" id="PF00753">
    <property type="entry name" value="Lactamase_B"/>
    <property type="match status" value="1"/>
</dbReference>
<accession>A0A6J4PXE5</accession>
<dbReference type="InterPro" id="IPR001279">
    <property type="entry name" value="Metallo-B-lactamas"/>
</dbReference>
<evidence type="ECO:0000256" key="2">
    <source>
        <dbReference type="ARBA" id="ARBA00022723"/>
    </source>
</evidence>
<dbReference type="SMART" id="SM00849">
    <property type="entry name" value="Lactamase_B"/>
    <property type="match status" value="1"/>
</dbReference>
<dbReference type="GO" id="GO:0046872">
    <property type="term" value="F:metal ion binding"/>
    <property type="evidence" value="ECO:0007669"/>
    <property type="project" value="UniProtKB-KW"/>
</dbReference>
<dbReference type="InterPro" id="IPR051013">
    <property type="entry name" value="MBL_superfamily_lactonases"/>
</dbReference>
<evidence type="ECO:0000313" key="7">
    <source>
        <dbReference type="EMBL" id="CAA9426948.1"/>
    </source>
</evidence>
<comment type="similarity">
    <text evidence="1">Belongs to the metallo-beta-lactamase superfamily.</text>
</comment>
<keyword evidence="2" id="KW-0479">Metal-binding</keyword>
<dbReference type="EMBL" id="CADCVD010000017">
    <property type="protein sequence ID" value="CAA9426948.1"/>
    <property type="molecule type" value="Genomic_DNA"/>
</dbReference>
<dbReference type="Gene3D" id="3.60.15.10">
    <property type="entry name" value="Ribonuclease Z/Hydroxyacylglutathione hydrolase-like"/>
    <property type="match status" value="1"/>
</dbReference>
<keyword evidence="4" id="KW-0862">Zinc</keyword>
<sequence length="274" mass="29801">MSSIAVGEVEVVALTDVEGPFFRLDQLFPGVLLEEWKPYFARYPWAFADESTIRGRIGGYLVKTRDRNILVDTGIGPAAFGTPGRLLADLEDNGFQPADIDVVFLTHLHGDHLGWSVTEEGEPTFPRARYITQAVEREDSGSREGQALAPLKSLGAVDLLYGEEPISEEVIAIPTPGHSPGHTSLLVSSGGESVIIIGDVVVHPAQVTEPLWNIHFDEDKEQADGIIIAAGHVPGAGFGRVIREGGRRYWQALGENDARELRAGEEEARGSRKE</sequence>
<feature type="compositionally biased region" description="Basic and acidic residues" evidence="5">
    <location>
        <begin position="256"/>
        <end position="274"/>
    </location>
</feature>
<reference evidence="7" key="1">
    <citation type="submission" date="2020-02" db="EMBL/GenBank/DDBJ databases">
        <authorList>
            <person name="Meier V. D."/>
        </authorList>
    </citation>
    <scope>NUCLEOTIDE SEQUENCE</scope>
    <source>
        <strain evidence="7">AVDCRST_MAG37</strain>
    </source>
</reference>
<evidence type="ECO:0000256" key="3">
    <source>
        <dbReference type="ARBA" id="ARBA00022801"/>
    </source>
</evidence>
<dbReference type="PANTHER" id="PTHR42978">
    <property type="entry name" value="QUORUM-QUENCHING LACTONASE YTNP-RELATED-RELATED"/>
    <property type="match status" value="1"/>
</dbReference>
<organism evidence="7">
    <name type="scientific">uncultured Rubrobacteraceae bacterium</name>
    <dbReference type="NCBI Taxonomy" id="349277"/>
    <lineage>
        <taxon>Bacteria</taxon>
        <taxon>Bacillati</taxon>
        <taxon>Actinomycetota</taxon>
        <taxon>Rubrobacteria</taxon>
        <taxon>Rubrobacterales</taxon>
        <taxon>Rubrobacteraceae</taxon>
        <taxon>environmental samples</taxon>
    </lineage>
</organism>
<dbReference type="PANTHER" id="PTHR42978:SF6">
    <property type="entry name" value="QUORUM-QUENCHING LACTONASE YTNP-RELATED"/>
    <property type="match status" value="1"/>
</dbReference>
<evidence type="ECO:0000256" key="4">
    <source>
        <dbReference type="ARBA" id="ARBA00022833"/>
    </source>
</evidence>
<name>A0A6J4PXE5_9ACTN</name>
<dbReference type="InterPro" id="IPR036866">
    <property type="entry name" value="RibonucZ/Hydroxyglut_hydro"/>
</dbReference>
<evidence type="ECO:0000256" key="5">
    <source>
        <dbReference type="SAM" id="MobiDB-lite"/>
    </source>
</evidence>
<feature type="domain" description="Metallo-beta-lactamase" evidence="6">
    <location>
        <begin position="56"/>
        <end position="232"/>
    </location>
</feature>
<dbReference type="GO" id="GO:0016787">
    <property type="term" value="F:hydrolase activity"/>
    <property type="evidence" value="ECO:0007669"/>
    <property type="project" value="UniProtKB-KW"/>
</dbReference>
<evidence type="ECO:0000256" key="1">
    <source>
        <dbReference type="ARBA" id="ARBA00007749"/>
    </source>
</evidence>
<gene>
    <name evidence="7" type="ORF">AVDCRST_MAG37-338</name>
</gene>
<dbReference type="AlphaFoldDB" id="A0A6J4PXE5"/>
<feature type="region of interest" description="Disordered" evidence="5">
    <location>
        <begin position="255"/>
        <end position="274"/>
    </location>
</feature>
<keyword evidence="3" id="KW-0378">Hydrolase</keyword>
<protein>
    <recommendedName>
        <fullName evidence="6">Metallo-beta-lactamase domain-containing protein</fullName>
    </recommendedName>
</protein>
<proteinExistence type="inferred from homology"/>
<evidence type="ECO:0000259" key="6">
    <source>
        <dbReference type="SMART" id="SM00849"/>
    </source>
</evidence>
<dbReference type="SUPFAM" id="SSF56281">
    <property type="entry name" value="Metallo-hydrolase/oxidoreductase"/>
    <property type="match status" value="1"/>
</dbReference>